<evidence type="ECO:0000256" key="7">
    <source>
        <dbReference type="ARBA" id="ARBA00022990"/>
    </source>
</evidence>
<dbReference type="PANTHER" id="PTHR12427:SF1">
    <property type="entry name" value="ATP SYNTHASE SUBUNIT E, MITOCHONDRIAL"/>
    <property type="match status" value="1"/>
</dbReference>
<keyword evidence="3 15" id="KW-0813">Transport</keyword>
<comment type="subcellular location">
    <subcellularLocation>
        <location evidence="1 15">Mitochondrion inner membrane</location>
    </subcellularLocation>
</comment>
<dbReference type="GO" id="GO:0045259">
    <property type="term" value="C:proton-transporting ATP synthase complex"/>
    <property type="evidence" value="ECO:0007669"/>
    <property type="project" value="UniProtKB-UniRule"/>
</dbReference>
<keyword evidence="6 15" id="KW-0999">Mitochondrion inner membrane</keyword>
<evidence type="ECO:0000256" key="4">
    <source>
        <dbReference type="ARBA" id="ARBA00022547"/>
    </source>
</evidence>
<protein>
    <recommendedName>
        <fullName evidence="14 15">ATP synthase F(0) complex subunit e, mitochondrial</fullName>
    </recommendedName>
</protein>
<dbReference type="GO" id="GO:0005743">
    <property type="term" value="C:mitochondrial inner membrane"/>
    <property type="evidence" value="ECO:0007669"/>
    <property type="project" value="UniProtKB-SubCell"/>
</dbReference>
<evidence type="ECO:0000256" key="3">
    <source>
        <dbReference type="ARBA" id="ARBA00022448"/>
    </source>
</evidence>
<evidence type="ECO:0000313" key="16">
    <source>
        <dbReference type="Proteomes" id="UP000038045"/>
    </source>
</evidence>
<evidence type="ECO:0000256" key="2">
    <source>
        <dbReference type="ARBA" id="ARBA00007333"/>
    </source>
</evidence>
<evidence type="ECO:0000256" key="1">
    <source>
        <dbReference type="ARBA" id="ARBA00004273"/>
    </source>
</evidence>
<comment type="subunit">
    <text evidence="13">Component of the ATP synthase complex composed at least of ATP5F1A/subunit alpha, ATP5F1B/subunit beta, ATP5MC1/subunit c (homooctomer), MT-ATP6/subunit a, MT-ATP8/subunit 8, ATP5ME/subunit e, ATP5MF/subunit f, ATP5MG/subunit g, ATP5MK/subunit k, ATP5MJ/subunit j, ATP5F1C/subunit gamma, ATP5F1D/subunit delta, ATP5F1E/subunit epsilon, ATP5PF/subunit F6, ATP5PB/subunit b, ATP5PD/subunit d, ATP5PO/subunit OSCP. ATP synthase complex consists of a soluble F(1) head domain (subunits alpha(3) and beta(3)) - the catalytic core - and a membrane F(0) domain - the membrane proton channel (subunits c, a, 8, e, f, g, k and j). These two domains are linked by a central stalk (subunits gamma, delta, and epsilon) rotating inside the F1 region and a stationary peripheral stalk (subunits F6, b, d, and OSCP).</text>
</comment>
<keyword evidence="8 15" id="KW-0406">Ion transport</keyword>
<dbReference type="Pfam" id="PF05680">
    <property type="entry name" value="ATP-synt_E"/>
    <property type="match status" value="1"/>
</dbReference>
<evidence type="ECO:0000256" key="9">
    <source>
        <dbReference type="ARBA" id="ARBA00023128"/>
    </source>
</evidence>
<dbReference type="GO" id="GO:0015986">
    <property type="term" value="P:proton motive force-driven ATP synthesis"/>
    <property type="evidence" value="ECO:0007669"/>
    <property type="project" value="InterPro"/>
</dbReference>
<dbReference type="Proteomes" id="UP000038045">
    <property type="component" value="Unplaced"/>
</dbReference>
<comment type="similarity">
    <text evidence="2 15">Belongs to the ATPase e subunit family.</text>
</comment>
<keyword evidence="16" id="KW-1185">Reference proteome</keyword>
<comment type="function">
    <text evidence="12 15">Subunit e, of the mitochondrial membrane ATP synthase complex (F(1)F(0) ATP synthase or Complex V) that produces ATP from ADP in the presence of a proton gradient across the membrane which is generated by electron transport complexes of the respiratory chain. ATP synthase complex consist of a soluble F(1) head domain - the catalytic core - and a membrane F(1) domain - the membrane proton channel. These two domains are linked by a central stalk rotating inside the F(1) region and a stationary peripheral stalk. During catalysis, ATP synthesis in the catalytic domain of F(1) is coupled via a rotary mechanism of the central stalk subunits to proton translocation. In vivo, can only synthesize ATP although its ATP hydrolase activity can be activated artificially in vitro. Part of the complex F(0) domain.</text>
</comment>
<evidence type="ECO:0000256" key="12">
    <source>
        <dbReference type="ARBA" id="ARBA00057306"/>
    </source>
</evidence>
<evidence type="ECO:0000256" key="13">
    <source>
        <dbReference type="ARBA" id="ARBA00064647"/>
    </source>
</evidence>
<dbReference type="PANTHER" id="PTHR12427">
    <property type="entry name" value="ATP SYNTHASE E CHAIN, MITOCHONDRIAL"/>
    <property type="match status" value="1"/>
</dbReference>
<keyword evidence="11 15" id="KW-0066">ATP synthesis</keyword>
<reference evidence="17" key="1">
    <citation type="submission" date="2017-02" db="UniProtKB">
        <authorList>
            <consortium name="WormBaseParasite"/>
        </authorList>
    </citation>
    <scope>IDENTIFICATION</scope>
</reference>
<evidence type="ECO:0000256" key="11">
    <source>
        <dbReference type="ARBA" id="ARBA00023310"/>
    </source>
</evidence>
<evidence type="ECO:0000256" key="10">
    <source>
        <dbReference type="ARBA" id="ARBA00023136"/>
    </source>
</evidence>
<accession>A0A0N4ZK76</accession>
<evidence type="ECO:0000256" key="8">
    <source>
        <dbReference type="ARBA" id="ARBA00023065"/>
    </source>
</evidence>
<keyword evidence="4 15" id="KW-0138">CF(0)</keyword>
<keyword evidence="7" id="KW-0007">Acetylation</keyword>
<evidence type="ECO:0000256" key="5">
    <source>
        <dbReference type="ARBA" id="ARBA00022781"/>
    </source>
</evidence>
<dbReference type="STRING" id="131310.A0A0N4ZK76"/>
<dbReference type="AlphaFoldDB" id="A0A0N4ZK76"/>
<keyword evidence="5 15" id="KW-0375">Hydrogen ion transport</keyword>
<dbReference type="GO" id="GO:0015078">
    <property type="term" value="F:proton transmembrane transporter activity"/>
    <property type="evidence" value="ECO:0007669"/>
    <property type="project" value="InterPro"/>
</dbReference>
<keyword evidence="9 15" id="KW-0496">Mitochondrion</keyword>
<name>A0A0N4ZK76_PARTI</name>
<proteinExistence type="inferred from homology"/>
<dbReference type="InterPro" id="IPR008386">
    <property type="entry name" value="ATP_synth_F0_esu_mt"/>
</dbReference>
<comment type="subunit">
    <text evidence="15">F-type ATPases have 2 components, CF(1) - the catalytic core - and CF(0) - the membrane proton channel. CF(1) and CF(0) have multiple subunits.</text>
</comment>
<evidence type="ECO:0000313" key="17">
    <source>
        <dbReference type="WBParaSite" id="PTRK_0000850800.1"/>
    </source>
</evidence>
<evidence type="ECO:0000256" key="15">
    <source>
        <dbReference type="RuleBase" id="RU367005"/>
    </source>
</evidence>
<sequence length="107" mass="12209">MSAPFPRHPNTVVLPKPIEVSPLIRAARWGALGLGILYGALRLRQISEYHADIRQWEHEKAVAKVEEHAKTKKWAAKDEMKYLMKVVNIPFEDGVAQFGVADLYRED</sequence>
<evidence type="ECO:0000256" key="14">
    <source>
        <dbReference type="ARBA" id="ARBA00074682"/>
    </source>
</evidence>
<evidence type="ECO:0000256" key="6">
    <source>
        <dbReference type="ARBA" id="ARBA00022792"/>
    </source>
</evidence>
<keyword evidence="10" id="KW-0472">Membrane</keyword>
<dbReference type="WBParaSite" id="PTRK_0000850800.1">
    <property type="protein sequence ID" value="PTRK_0000850800.1"/>
    <property type="gene ID" value="PTRK_0000850800"/>
</dbReference>
<organism evidence="16 17">
    <name type="scientific">Parastrongyloides trichosuri</name>
    <name type="common">Possum-specific nematode worm</name>
    <dbReference type="NCBI Taxonomy" id="131310"/>
    <lineage>
        <taxon>Eukaryota</taxon>
        <taxon>Metazoa</taxon>
        <taxon>Ecdysozoa</taxon>
        <taxon>Nematoda</taxon>
        <taxon>Chromadorea</taxon>
        <taxon>Rhabditida</taxon>
        <taxon>Tylenchina</taxon>
        <taxon>Panagrolaimomorpha</taxon>
        <taxon>Strongyloidoidea</taxon>
        <taxon>Strongyloididae</taxon>
        <taxon>Parastrongyloides</taxon>
    </lineage>
</organism>